<feature type="domain" description="Arabinofuranosyltransferase central" evidence="13">
    <location>
        <begin position="214"/>
        <end position="670"/>
    </location>
</feature>
<evidence type="ECO:0000256" key="8">
    <source>
        <dbReference type="ARBA" id="ARBA00022989"/>
    </source>
</evidence>
<feature type="region of interest" description="Disordered" evidence="11">
    <location>
        <begin position="1"/>
        <end position="28"/>
    </location>
</feature>
<name>A0A4R6SEZ8_LABRH</name>
<keyword evidence="6 16" id="KW-0808">Transferase</keyword>
<dbReference type="InterPro" id="IPR027451">
    <property type="entry name" value="EmbABC_dom1"/>
</dbReference>
<feature type="transmembrane region" description="Helical" evidence="12">
    <location>
        <begin position="648"/>
        <end position="667"/>
    </location>
</feature>
<evidence type="ECO:0000256" key="5">
    <source>
        <dbReference type="ARBA" id="ARBA00022676"/>
    </source>
</evidence>
<feature type="transmembrane region" description="Helical" evidence="12">
    <location>
        <begin position="359"/>
        <end position="378"/>
    </location>
</feature>
<proteinExistence type="inferred from homology"/>
<dbReference type="Pfam" id="PF17689">
    <property type="entry name" value="Arabino_trans_N"/>
    <property type="match status" value="1"/>
</dbReference>
<evidence type="ECO:0000256" key="2">
    <source>
        <dbReference type="ARBA" id="ARBA00004651"/>
    </source>
</evidence>
<evidence type="ECO:0000259" key="13">
    <source>
        <dbReference type="Pfam" id="PF04602"/>
    </source>
</evidence>
<gene>
    <name evidence="16" type="ORF">EV186_1025</name>
</gene>
<dbReference type="Pfam" id="PF14896">
    <property type="entry name" value="Arabino_trans_C"/>
    <property type="match status" value="2"/>
</dbReference>
<feature type="transmembrane region" description="Helical" evidence="12">
    <location>
        <begin position="301"/>
        <end position="318"/>
    </location>
</feature>
<dbReference type="InterPro" id="IPR007680">
    <property type="entry name" value="Arabino_trans_central"/>
</dbReference>
<organism evidence="16 17">
    <name type="scientific">Labedaea rhizosphaerae</name>
    <dbReference type="NCBI Taxonomy" id="598644"/>
    <lineage>
        <taxon>Bacteria</taxon>
        <taxon>Bacillati</taxon>
        <taxon>Actinomycetota</taxon>
        <taxon>Actinomycetes</taxon>
        <taxon>Pseudonocardiales</taxon>
        <taxon>Pseudonocardiaceae</taxon>
        <taxon>Labedaea</taxon>
    </lineage>
</organism>
<keyword evidence="4" id="KW-1003">Cell membrane</keyword>
<dbReference type="GO" id="GO:0071555">
    <property type="term" value="P:cell wall organization"/>
    <property type="evidence" value="ECO:0007669"/>
    <property type="project" value="UniProtKB-KW"/>
</dbReference>
<keyword evidence="8 12" id="KW-1133">Transmembrane helix</keyword>
<keyword evidence="9 12" id="KW-0472">Membrane</keyword>
<dbReference type="GO" id="GO:0005886">
    <property type="term" value="C:plasma membrane"/>
    <property type="evidence" value="ECO:0007669"/>
    <property type="project" value="UniProtKB-SubCell"/>
</dbReference>
<evidence type="ECO:0000259" key="14">
    <source>
        <dbReference type="Pfam" id="PF14896"/>
    </source>
</evidence>
<evidence type="ECO:0000256" key="3">
    <source>
        <dbReference type="ARBA" id="ARBA00008195"/>
    </source>
</evidence>
<feature type="transmembrane region" description="Helical" evidence="12">
    <location>
        <begin position="523"/>
        <end position="540"/>
    </location>
</feature>
<dbReference type="GO" id="GO:0071766">
    <property type="term" value="P:Actinobacterium-type cell wall biogenesis"/>
    <property type="evidence" value="ECO:0007669"/>
    <property type="project" value="InterPro"/>
</dbReference>
<dbReference type="Gene3D" id="2.60.120.610">
    <property type="entry name" value="arabinofuranosyltransferase like domain"/>
    <property type="match status" value="1"/>
</dbReference>
<feature type="transmembrane region" description="Helical" evidence="12">
    <location>
        <begin position="330"/>
        <end position="347"/>
    </location>
</feature>
<evidence type="ECO:0000259" key="15">
    <source>
        <dbReference type="Pfam" id="PF17689"/>
    </source>
</evidence>
<keyword evidence="5" id="KW-0328">Glycosyltransferase</keyword>
<evidence type="ECO:0000256" key="10">
    <source>
        <dbReference type="ARBA" id="ARBA00023316"/>
    </source>
</evidence>
<evidence type="ECO:0000256" key="12">
    <source>
        <dbReference type="SAM" id="Phobius"/>
    </source>
</evidence>
<feature type="transmembrane region" description="Helical" evidence="12">
    <location>
        <begin position="688"/>
        <end position="706"/>
    </location>
</feature>
<evidence type="ECO:0000256" key="6">
    <source>
        <dbReference type="ARBA" id="ARBA00022679"/>
    </source>
</evidence>
<evidence type="ECO:0000313" key="16">
    <source>
        <dbReference type="EMBL" id="TDQ00144.1"/>
    </source>
</evidence>
<feature type="transmembrane region" description="Helical" evidence="12">
    <location>
        <begin position="460"/>
        <end position="477"/>
    </location>
</feature>
<dbReference type="GO" id="GO:0052636">
    <property type="term" value="F:arabinosyltransferase activity"/>
    <property type="evidence" value="ECO:0007669"/>
    <property type="project" value="InterPro"/>
</dbReference>
<protein>
    <submittedName>
        <fullName evidence="16">Arabinosyltransferase C</fullName>
    </submittedName>
</protein>
<comment type="function">
    <text evidence="1">Arabinosyl transferase responsible for the polymerization of arabinose into the arabinan of arabinogalactan.</text>
</comment>
<dbReference type="AlphaFoldDB" id="A0A4R6SEZ8"/>
<feature type="transmembrane region" description="Helical" evidence="12">
    <location>
        <begin position="415"/>
        <end position="439"/>
    </location>
</feature>
<comment type="similarity">
    <text evidence="3">Belongs to the emb family.</text>
</comment>
<feature type="transmembrane region" description="Helical" evidence="12">
    <location>
        <begin position="35"/>
        <end position="56"/>
    </location>
</feature>
<keyword evidence="17" id="KW-1185">Reference proteome</keyword>
<keyword evidence="10" id="KW-0961">Cell wall biogenesis/degradation</keyword>
<dbReference type="InterPro" id="IPR032731">
    <property type="entry name" value="Arabino_trans_C"/>
</dbReference>
<evidence type="ECO:0000256" key="9">
    <source>
        <dbReference type="ARBA" id="ARBA00023136"/>
    </source>
</evidence>
<sequence length="1068" mass="115154">MTAPTSPIDPVTDAETGHGDQFDGPSVRSPRTARIAMLAGLLGLLSAICAIAVPLLPVVQQTSRIVWPNAGDVRPVNAPLTAYWAQDLEVTVPCATVHAIDAHSGERSLLFATVPTERTVYGAGMQVDVENNRLRVVNRGEQVADLLLPANRCDIHVSSTYDHTVVTVGGAAVVKKQADVRPRIIGIYSGVAPGDPIDGLSVSIVPDTRYESYPTLLKTGVSIIAVLALIGSLFALSRMDANYARRAPRWAPIGWWRPTWRDVTVVAVLGAWTVMGPVTSDDGYIFTMARVEDTAGYLTNYYRWLGVAEAPFGWYYHLFQAMTHVSSSPVWMRLPAFFLGVVSWLLISREVMPRLGTQVRRSTAAGWAAAAVLLVWWLPYNNGLRPEPVAAVGSLLALCAVERALVTRRMLPLCLGLLAAALTLAATPTGLIAIAPFLVAARPLWRLVRQRARADGWQRVLGPMMGAGFFVLVIVFADQTLAGVQEATRLRSAVGPNLSWFAEPARYQLLFSNTPDGSVARRFPVLLLILCTVTCMVFLLRRGRIPGAALGPSRRLIATVAVTFPLMALTPTKWTHHFGSYAPLGAALAALTALTTSGTVLRSRRNRSAFVAALLVVAAIAFTGPNAYWYVSSFGVPWYDRSPSIAGLPWSSFLVMGALVAMVVAIVENVRSERPGAPPPRVERRSRALRMAAAPLTVICGAMVVFEFSSMATAIVVQKHNDSYSLGAANAKSVVASGCNLSDSVMVEREPADSILTPLPSAQQHTVPLPPQRPGPGLPPDKLYGNDQVQVGFHTMPVSDDDAIDEPPHAFTRRAVPMWSSYHDPAGPTGKLRTAWYDLTAADKTRQLVVAAARDAKLGDSLAVTITAEFGVHTPKGMKVTKTLTMPLPHPTTSDDPWSDSRIDLAGQLPDAIDSVRIVVSDYDLHDEGWIAITAPRSPVLTTLTQQVGDAPVLMDWPVPFVFPCLNPVKVHDGITDVPQYRITSDPILPGGQWSSARAGGPAGIMEELGHEPEIPTFLQGQPDRKWGQLLAVDPYVDGVAPTIIRGEETQWGWYSPGHGPNMASAPA</sequence>
<dbReference type="EMBL" id="SNXZ01000002">
    <property type="protein sequence ID" value="TDQ00144.1"/>
    <property type="molecule type" value="Genomic_DNA"/>
</dbReference>
<evidence type="ECO:0000256" key="11">
    <source>
        <dbReference type="SAM" id="MobiDB-lite"/>
    </source>
</evidence>
<comment type="subcellular location">
    <subcellularLocation>
        <location evidence="2">Cell membrane</location>
        <topology evidence="2">Multi-pass membrane protein</topology>
    </subcellularLocation>
</comment>
<evidence type="ECO:0000313" key="17">
    <source>
        <dbReference type="Proteomes" id="UP000295444"/>
    </source>
</evidence>
<dbReference type="InterPro" id="IPR040920">
    <property type="entry name" value="Arabino_trans_N"/>
</dbReference>
<accession>A0A4R6SEZ8</accession>
<feature type="domain" description="Arabinosyltransferas concanavalin like" evidence="15">
    <location>
        <begin position="60"/>
        <end position="209"/>
    </location>
</feature>
<feature type="transmembrane region" description="Helical" evidence="12">
    <location>
        <begin position="552"/>
        <end position="569"/>
    </location>
</feature>
<feature type="transmembrane region" description="Helical" evidence="12">
    <location>
        <begin position="581"/>
        <end position="601"/>
    </location>
</feature>
<feature type="transmembrane region" description="Helical" evidence="12">
    <location>
        <begin position="216"/>
        <end position="236"/>
    </location>
</feature>
<evidence type="ECO:0000256" key="7">
    <source>
        <dbReference type="ARBA" id="ARBA00022692"/>
    </source>
</evidence>
<comment type="caution">
    <text evidence="16">The sequence shown here is derived from an EMBL/GenBank/DDBJ whole genome shotgun (WGS) entry which is preliminary data.</text>
</comment>
<dbReference type="RefSeq" id="WP_341814464.1">
    <property type="nucleotide sequence ID" value="NZ_SNXZ01000002.1"/>
</dbReference>
<feature type="domain" description="Arabinosyltransferase C-terminal" evidence="14">
    <location>
        <begin position="808"/>
        <end position="1059"/>
    </location>
</feature>
<dbReference type="Gene3D" id="3.40.190.160">
    <property type="match status" value="1"/>
</dbReference>
<evidence type="ECO:0000256" key="4">
    <source>
        <dbReference type="ARBA" id="ARBA00022475"/>
    </source>
</evidence>
<evidence type="ECO:0000256" key="1">
    <source>
        <dbReference type="ARBA" id="ARBA00003001"/>
    </source>
</evidence>
<feature type="domain" description="Arabinosyltransferase C-terminal" evidence="14">
    <location>
        <begin position="710"/>
        <end position="764"/>
    </location>
</feature>
<keyword evidence="7 12" id="KW-0812">Transmembrane</keyword>
<dbReference type="Proteomes" id="UP000295444">
    <property type="component" value="Unassembled WGS sequence"/>
</dbReference>
<feature type="transmembrane region" description="Helical" evidence="12">
    <location>
        <begin position="608"/>
        <end position="628"/>
    </location>
</feature>
<dbReference type="Pfam" id="PF04602">
    <property type="entry name" value="Arabinose_trans"/>
    <property type="match status" value="1"/>
</dbReference>
<reference evidence="16 17" key="1">
    <citation type="submission" date="2019-03" db="EMBL/GenBank/DDBJ databases">
        <title>Genomic Encyclopedia of Type Strains, Phase IV (KMG-IV): sequencing the most valuable type-strain genomes for metagenomic binning, comparative biology and taxonomic classification.</title>
        <authorList>
            <person name="Goeker M."/>
        </authorList>
    </citation>
    <scope>NUCLEOTIDE SEQUENCE [LARGE SCALE GENOMIC DNA]</scope>
    <source>
        <strain evidence="16 17">DSM 45361</strain>
    </source>
</reference>